<dbReference type="RefSeq" id="WP_093149999.1">
    <property type="nucleotide sequence ID" value="NZ_FNEK01000005.1"/>
</dbReference>
<gene>
    <name evidence="2" type="ORF">SAMN04488026_100552</name>
</gene>
<dbReference type="InterPro" id="IPR010593">
    <property type="entry name" value="DUF1159"/>
</dbReference>
<evidence type="ECO:0008006" key="4">
    <source>
        <dbReference type="Google" id="ProtNLM"/>
    </source>
</evidence>
<dbReference type="STRING" id="571298.SAMN04488026_100552"/>
<evidence type="ECO:0000313" key="3">
    <source>
        <dbReference type="Proteomes" id="UP000199382"/>
    </source>
</evidence>
<protein>
    <recommendedName>
        <fullName evidence="4">RNA-binding protein</fullName>
    </recommendedName>
</protein>
<proteinExistence type="predicted"/>
<dbReference type="InterPro" id="IPR007922">
    <property type="entry name" value="DciA-like"/>
</dbReference>
<keyword evidence="3" id="KW-1185">Reference proteome</keyword>
<name>A0A1G8M8I4_9RHOB</name>
<reference evidence="2 3" key="1">
    <citation type="submission" date="2016-10" db="EMBL/GenBank/DDBJ databases">
        <authorList>
            <person name="de Groot N.N."/>
        </authorList>
    </citation>
    <scope>NUCLEOTIDE SEQUENCE [LARGE SCALE GENOMIC DNA]</scope>
    <source>
        <strain evidence="2 3">DSM 25294</strain>
    </source>
</reference>
<dbReference type="EMBL" id="FNEK01000005">
    <property type="protein sequence ID" value="SDI64238.1"/>
    <property type="molecule type" value="Genomic_DNA"/>
</dbReference>
<dbReference type="Pfam" id="PF05258">
    <property type="entry name" value="DciA"/>
    <property type="match status" value="1"/>
</dbReference>
<dbReference type="Proteomes" id="UP000199382">
    <property type="component" value="Unassembled WGS sequence"/>
</dbReference>
<dbReference type="AlphaFoldDB" id="A0A1G8M8I4"/>
<evidence type="ECO:0000313" key="2">
    <source>
        <dbReference type="EMBL" id="SDI64238.1"/>
    </source>
</evidence>
<accession>A0A1G8M8I4</accession>
<dbReference type="OrthoDB" id="7160947at2"/>
<dbReference type="PIRSF" id="PIRSF032064">
    <property type="entry name" value="UCP032064"/>
    <property type="match status" value="1"/>
</dbReference>
<evidence type="ECO:0000256" key="1">
    <source>
        <dbReference type="SAM" id="MobiDB-lite"/>
    </source>
</evidence>
<organism evidence="2 3">
    <name type="scientific">Aliiruegeria lutimaris</name>
    <dbReference type="NCBI Taxonomy" id="571298"/>
    <lineage>
        <taxon>Bacteria</taxon>
        <taxon>Pseudomonadati</taxon>
        <taxon>Pseudomonadota</taxon>
        <taxon>Alphaproteobacteria</taxon>
        <taxon>Rhodobacterales</taxon>
        <taxon>Roseobacteraceae</taxon>
        <taxon>Aliiruegeria</taxon>
    </lineage>
</organism>
<sequence length="177" mass="19380">MKPRQDSQKPAPRRKRGFERTSGLLAQRIRKASESRGFSETRLLTHWAEIVGAEFSEISRPLSVSYAKGGFGATLTVLTTGAQGPMLQMQEPRLREKINAVYGYNAIARIRFTQTAPTGFADGQAEFRPARKPPAPKQPDAACREQAAELAANVADDGLRRALEALGADVLQKSKKT</sequence>
<feature type="region of interest" description="Disordered" evidence="1">
    <location>
        <begin position="1"/>
        <end position="23"/>
    </location>
</feature>